<reference evidence="9" key="1">
    <citation type="submission" date="2025-08" db="UniProtKB">
        <authorList>
            <consortium name="RefSeq"/>
        </authorList>
    </citation>
    <scope>IDENTIFICATION</scope>
</reference>
<feature type="transmembrane region" description="Helical" evidence="6">
    <location>
        <begin position="338"/>
        <end position="358"/>
    </location>
</feature>
<dbReference type="Proteomes" id="UP001652625">
    <property type="component" value="Chromosome 08"/>
</dbReference>
<name>A0ABM4CF31_HYDVU</name>
<keyword evidence="8" id="KW-1185">Reference proteome</keyword>
<evidence type="ECO:0000256" key="5">
    <source>
        <dbReference type="ARBA" id="ARBA00023136"/>
    </source>
</evidence>
<keyword evidence="5 6" id="KW-0472">Membrane</keyword>
<evidence type="ECO:0000313" key="9">
    <source>
        <dbReference type="RefSeq" id="XP_065660307.1"/>
    </source>
</evidence>
<feature type="transmembrane region" description="Helical" evidence="6">
    <location>
        <begin position="234"/>
        <end position="255"/>
    </location>
</feature>
<evidence type="ECO:0000256" key="4">
    <source>
        <dbReference type="ARBA" id="ARBA00022989"/>
    </source>
</evidence>
<feature type="domain" description="Major facilitator superfamily (MFS) profile" evidence="7">
    <location>
        <begin position="1"/>
        <end position="363"/>
    </location>
</feature>
<evidence type="ECO:0000256" key="3">
    <source>
        <dbReference type="ARBA" id="ARBA00022692"/>
    </source>
</evidence>
<dbReference type="Gene3D" id="1.20.1250.20">
    <property type="entry name" value="MFS general substrate transporter like domains"/>
    <property type="match status" value="1"/>
</dbReference>
<sequence length="384" mass="42845">MVITKAYMSDICDDSNLATGLGVIFSGYNIGLVIGPSMAGFLVFPVEKYPKVFRKDSFFDRFKIFIPNFIIVLGMTLALLASIFILPKKTCNDRDSLLIEDKKDSSMLNVDAYLNCSIDLEILKKSKNESTRLIDSKPSKLKKFFLWLKMSNFAKLLRNKDFLISSMLYGFYTLFTIGYEELFPVFASTSIEYGGLGMSTSEIGLLYLIVSVAMFIAQLVFINKMIDKFGSKKIFISSSLLFGFLMPLIPLISIIKSKTFLWIILWINQVIVRIAMMSGFTAINIFINNSVGSDLTGLANGVGMSVSCIGRSIGPASFGSLFTWSLANKDRPFPFNQYFSFLLILFVTVAVSLISLCVPETLNKKKIESAEKSTVIVTTSVFKL</sequence>
<accession>A0ABM4CF31</accession>
<comment type="subcellular location">
    <subcellularLocation>
        <location evidence="1">Membrane</location>
        <topology evidence="1">Multi-pass membrane protein</topology>
    </subcellularLocation>
</comment>
<protein>
    <submittedName>
        <fullName evidence="9">Uncharacterized protein LOC136084087</fullName>
    </submittedName>
</protein>
<keyword evidence="3 6" id="KW-0812">Transmembrane</keyword>
<dbReference type="PANTHER" id="PTHR23504:SF15">
    <property type="entry name" value="MAJOR FACILITATOR SUPERFAMILY (MFS) PROFILE DOMAIN-CONTAINING PROTEIN"/>
    <property type="match status" value="1"/>
</dbReference>
<dbReference type="InterPro" id="IPR036259">
    <property type="entry name" value="MFS_trans_sf"/>
</dbReference>
<feature type="transmembrane region" description="Helical" evidence="6">
    <location>
        <begin position="298"/>
        <end position="318"/>
    </location>
</feature>
<dbReference type="GeneID" id="136084087"/>
<feature type="transmembrane region" description="Helical" evidence="6">
    <location>
        <begin position="162"/>
        <end position="179"/>
    </location>
</feature>
<feature type="transmembrane region" description="Helical" evidence="6">
    <location>
        <begin position="64"/>
        <end position="86"/>
    </location>
</feature>
<evidence type="ECO:0000256" key="2">
    <source>
        <dbReference type="ARBA" id="ARBA00022448"/>
    </source>
</evidence>
<dbReference type="PANTHER" id="PTHR23504">
    <property type="entry name" value="MAJOR FACILITATOR SUPERFAMILY DOMAIN-CONTAINING PROTEIN 10"/>
    <property type="match status" value="1"/>
</dbReference>
<dbReference type="Pfam" id="PF07690">
    <property type="entry name" value="MFS_1"/>
    <property type="match status" value="1"/>
</dbReference>
<feature type="transmembrane region" description="Helical" evidence="6">
    <location>
        <begin position="203"/>
        <end position="222"/>
    </location>
</feature>
<proteinExistence type="predicted"/>
<feature type="transmembrane region" description="Helical" evidence="6">
    <location>
        <begin position="261"/>
        <end position="286"/>
    </location>
</feature>
<gene>
    <name evidence="9" type="primary">LOC136084087</name>
</gene>
<evidence type="ECO:0000259" key="7">
    <source>
        <dbReference type="PROSITE" id="PS50850"/>
    </source>
</evidence>
<keyword evidence="4 6" id="KW-1133">Transmembrane helix</keyword>
<evidence type="ECO:0000313" key="8">
    <source>
        <dbReference type="Proteomes" id="UP001652625"/>
    </source>
</evidence>
<dbReference type="InterPro" id="IPR011701">
    <property type="entry name" value="MFS"/>
</dbReference>
<dbReference type="RefSeq" id="XP_065660307.1">
    <property type="nucleotide sequence ID" value="XM_065804235.1"/>
</dbReference>
<feature type="transmembrane region" description="Helical" evidence="6">
    <location>
        <begin position="21"/>
        <end position="44"/>
    </location>
</feature>
<dbReference type="InterPro" id="IPR020846">
    <property type="entry name" value="MFS_dom"/>
</dbReference>
<evidence type="ECO:0000256" key="6">
    <source>
        <dbReference type="SAM" id="Phobius"/>
    </source>
</evidence>
<evidence type="ECO:0000256" key="1">
    <source>
        <dbReference type="ARBA" id="ARBA00004141"/>
    </source>
</evidence>
<dbReference type="PROSITE" id="PS50850">
    <property type="entry name" value="MFS"/>
    <property type="match status" value="1"/>
</dbReference>
<dbReference type="SUPFAM" id="SSF103473">
    <property type="entry name" value="MFS general substrate transporter"/>
    <property type="match status" value="1"/>
</dbReference>
<organism evidence="8 9">
    <name type="scientific">Hydra vulgaris</name>
    <name type="common">Hydra</name>
    <name type="synonym">Hydra attenuata</name>
    <dbReference type="NCBI Taxonomy" id="6087"/>
    <lineage>
        <taxon>Eukaryota</taxon>
        <taxon>Metazoa</taxon>
        <taxon>Cnidaria</taxon>
        <taxon>Hydrozoa</taxon>
        <taxon>Hydroidolina</taxon>
        <taxon>Anthoathecata</taxon>
        <taxon>Aplanulata</taxon>
        <taxon>Hydridae</taxon>
        <taxon>Hydra</taxon>
    </lineage>
</organism>
<keyword evidence="2" id="KW-0813">Transport</keyword>